<evidence type="ECO:0000256" key="1">
    <source>
        <dbReference type="SAM" id="MobiDB-lite"/>
    </source>
</evidence>
<evidence type="ECO:0000313" key="2">
    <source>
        <dbReference type="EMBL" id="CAD8460177.1"/>
    </source>
</evidence>
<protein>
    <submittedName>
        <fullName evidence="2">Uncharacterized protein</fullName>
    </submittedName>
</protein>
<name>A0A7S0DN46_9EUKA</name>
<gene>
    <name evidence="2" type="ORF">LAMO00422_LOCUS19135</name>
</gene>
<organism evidence="2">
    <name type="scientific">Amorphochlora amoebiformis</name>
    <dbReference type="NCBI Taxonomy" id="1561963"/>
    <lineage>
        <taxon>Eukaryota</taxon>
        <taxon>Sar</taxon>
        <taxon>Rhizaria</taxon>
        <taxon>Cercozoa</taxon>
        <taxon>Chlorarachniophyceae</taxon>
        <taxon>Amorphochlora</taxon>
    </lineage>
</organism>
<reference evidence="2" key="1">
    <citation type="submission" date="2021-01" db="EMBL/GenBank/DDBJ databases">
        <authorList>
            <person name="Corre E."/>
            <person name="Pelletier E."/>
            <person name="Niang G."/>
            <person name="Scheremetjew M."/>
            <person name="Finn R."/>
            <person name="Kale V."/>
            <person name="Holt S."/>
            <person name="Cochrane G."/>
            <person name="Meng A."/>
            <person name="Brown T."/>
            <person name="Cohen L."/>
        </authorList>
    </citation>
    <scope>NUCLEOTIDE SEQUENCE</scope>
    <source>
        <strain evidence="2">CCMP2058</strain>
    </source>
</reference>
<dbReference type="AlphaFoldDB" id="A0A7S0DN46"/>
<sequence length="110" mass="12329">MKANTGVDCEGFLNIIHTQTVNLLKFKFKPNPEKIEDLKLDGKGTGPSSNISACGGQRVRKQKDVERSVREIKKILSHVCRQWPPWISKDCLERTKADLNALRQVALSGV</sequence>
<proteinExistence type="predicted"/>
<dbReference type="EMBL" id="HBEM01028043">
    <property type="protein sequence ID" value="CAD8460177.1"/>
    <property type="molecule type" value="Transcribed_RNA"/>
</dbReference>
<accession>A0A7S0DN46</accession>
<feature type="region of interest" description="Disordered" evidence="1">
    <location>
        <begin position="38"/>
        <end position="57"/>
    </location>
</feature>